<dbReference type="InterPro" id="IPR006680">
    <property type="entry name" value="Amidohydro-rel"/>
</dbReference>
<dbReference type="GO" id="GO:0019748">
    <property type="term" value="P:secondary metabolic process"/>
    <property type="evidence" value="ECO:0007669"/>
    <property type="project" value="TreeGrafter"/>
</dbReference>
<gene>
    <name evidence="3" type="ORF">SAMN06265784_10573</name>
</gene>
<keyword evidence="1" id="KW-0456">Lyase</keyword>
<dbReference type="InterPro" id="IPR032466">
    <property type="entry name" value="Metal_Hydrolase"/>
</dbReference>
<dbReference type="AlphaFoldDB" id="A0A1X7L535"/>
<dbReference type="PANTHER" id="PTHR21240:SF28">
    <property type="entry name" value="ISO-OROTATE DECARBOXYLASE (EUROFUNG)"/>
    <property type="match status" value="1"/>
</dbReference>
<dbReference type="Gene3D" id="3.20.20.140">
    <property type="entry name" value="Metal-dependent hydrolases"/>
    <property type="match status" value="1"/>
</dbReference>
<feature type="domain" description="Amidohydrolase-related" evidence="2">
    <location>
        <begin position="5"/>
        <end position="311"/>
    </location>
</feature>
<keyword evidence="4" id="KW-1185">Reference proteome</keyword>
<dbReference type="SUPFAM" id="SSF51556">
    <property type="entry name" value="Metallo-dependent hydrolases"/>
    <property type="match status" value="1"/>
</dbReference>
<accession>A0A1X7L535</accession>
<evidence type="ECO:0000313" key="3">
    <source>
        <dbReference type="EMBL" id="SMG48986.1"/>
    </source>
</evidence>
<dbReference type="GO" id="GO:0016787">
    <property type="term" value="F:hydrolase activity"/>
    <property type="evidence" value="ECO:0007669"/>
    <property type="project" value="InterPro"/>
</dbReference>
<organism evidence="3 4">
    <name type="scientific">Paraburkholderia susongensis</name>
    <dbReference type="NCBI Taxonomy" id="1515439"/>
    <lineage>
        <taxon>Bacteria</taxon>
        <taxon>Pseudomonadati</taxon>
        <taxon>Pseudomonadota</taxon>
        <taxon>Betaproteobacteria</taxon>
        <taxon>Burkholderiales</taxon>
        <taxon>Burkholderiaceae</taxon>
        <taxon>Paraburkholderia</taxon>
    </lineage>
</organism>
<dbReference type="GO" id="GO:0005737">
    <property type="term" value="C:cytoplasm"/>
    <property type="evidence" value="ECO:0007669"/>
    <property type="project" value="TreeGrafter"/>
</dbReference>
<proteinExistence type="predicted"/>
<dbReference type="GO" id="GO:0016831">
    <property type="term" value="F:carboxy-lyase activity"/>
    <property type="evidence" value="ECO:0007669"/>
    <property type="project" value="InterPro"/>
</dbReference>
<sequence>MSLTIDVHHHILPDVFWRATNDAHNPVGGITPPPWSKESTLSFMDDAGIDVAITSISTPGVHMGDDAAARDLARRVNELSAGLIEERPERFGGYAALPLPDVDGALRELEYSLDVLKLDGVVLFSNARGIYLGDTRFRPLFDELERRAAVVFVHPTSSPDAAARSLGLPDTLIDFTADTTRAVAQLHYGNTFARTPNVKYIISHAGGTIPYLAARFSVIDEMNVIPDGEERGTAADTLRRLYWDTAVSWRPAILQMLRSVVGMDQVLFGSDYPYLRRDLAVACRHDVETNAGLDSEESRAVLAGNALKLFPRLAARRAAAKESA</sequence>
<evidence type="ECO:0000313" key="4">
    <source>
        <dbReference type="Proteomes" id="UP000193228"/>
    </source>
</evidence>
<dbReference type="STRING" id="1515439.SAMN06265784_10573"/>
<dbReference type="RefSeq" id="WP_085484945.1">
    <property type="nucleotide sequence ID" value="NZ_FXAT01000005.1"/>
</dbReference>
<evidence type="ECO:0000256" key="1">
    <source>
        <dbReference type="ARBA" id="ARBA00023239"/>
    </source>
</evidence>
<reference evidence="4" key="1">
    <citation type="submission" date="2017-04" db="EMBL/GenBank/DDBJ databases">
        <authorList>
            <person name="Varghese N."/>
            <person name="Submissions S."/>
        </authorList>
    </citation>
    <scope>NUCLEOTIDE SEQUENCE [LARGE SCALE GENOMIC DNA]</scope>
    <source>
        <strain evidence="4">LMG 29540</strain>
    </source>
</reference>
<name>A0A1X7L535_9BURK</name>
<dbReference type="InterPro" id="IPR032465">
    <property type="entry name" value="ACMSD"/>
</dbReference>
<protein>
    <submittedName>
        <fullName evidence="3">Aminocarboxymuconate-semialdehyde decarboxylase</fullName>
    </submittedName>
</protein>
<dbReference type="Proteomes" id="UP000193228">
    <property type="component" value="Unassembled WGS sequence"/>
</dbReference>
<dbReference type="PANTHER" id="PTHR21240">
    <property type="entry name" value="2-AMINO-3-CARBOXYLMUCONATE-6-SEMIALDEHYDE DECARBOXYLASE"/>
    <property type="match status" value="1"/>
</dbReference>
<dbReference type="Pfam" id="PF04909">
    <property type="entry name" value="Amidohydro_2"/>
    <property type="match status" value="1"/>
</dbReference>
<evidence type="ECO:0000259" key="2">
    <source>
        <dbReference type="Pfam" id="PF04909"/>
    </source>
</evidence>
<dbReference type="OrthoDB" id="8673173at2"/>
<dbReference type="EMBL" id="FXAT01000005">
    <property type="protein sequence ID" value="SMG48986.1"/>
    <property type="molecule type" value="Genomic_DNA"/>
</dbReference>